<dbReference type="AlphaFoldDB" id="A0A8S9KF25"/>
<dbReference type="EMBL" id="QGKV02001556">
    <property type="protein sequence ID" value="KAF3519583.1"/>
    <property type="molecule type" value="Genomic_DNA"/>
</dbReference>
<feature type="chain" id="PRO_5035867812" evidence="2">
    <location>
        <begin position="19"/>
        <end position="130"/>
    </location>
</feature>
<keyword evidence="1" id="KW-0407">Ion channel</keyword>
<dbReference type="OrthoDB" id="1725152at2759"/>
<sequence>MSSLLLVFSSVIKRRVVGQVIGAFWDLSAIEKKDTCWHEACAKISGCNLTNYLCARGGTGGDNSRFLNTSCPLIDPEQIINSTVFNFGMYIDALKTGVVETRDFPRKLFYCFWWGLRNLRGYWNMNFGGI</sequence>
<proteinExistence type="predicted"/>
<dbReference type="GO" id="GO:0030552">
    <property type="term" value="F:cAMP binding"/>
    <property type="evidence" value="ECO:0007669"/>
    <property type="project" value="UniProtKB-KW"/>
</dbReference>
<dbReference type="PANTHER" id="PTHR45651:SF33">
    <property type="entry name" value="CYCLIC NUCLEOTIDE-GATED ION CHANNEL 12-RELATED"/>
    <property type="match status" value="1"/>
</dbReference>
<reference evidence="3" key="1">
    <citation type="submission" date="2019-12" db="EMBL/GenBank/DDBJ databases">
        <title>Genome sequencing and annotation of Brassica cretica.</title>
        <authorList>
            <person name="Studholme D.J."/>
            <person name="Sarris P.F."/>
        </authorList>
    </citation>
    <scope>NUCLEOTIDE SEQUENCE</scope>
    <source>
        <strain evidence="3">PFS-102/07</strain>
        <tissue evidence="3">Leaf</tissue>
    </source>
</reference>
<evidence type="ECO:0000256" key="1">
    <source>
        <dbReference type="ARBA" id="ARBA00023303"/>
    </source>
</evidence>
<reference evidence="4" key="2">
    <citation type="submission" date="2019-12" db="EMBL/GenBank/DDBJ databases">
        <authorList>
            <person name="Studholme D.J."/>
            <person name="Sarris P."/>
        </authorList>
    </citation>
    <scope>NUCLEOTIDE SEQUENCE</scope>
    <source>
        <strain evidence="4">PFS-1207/04</strain>
        <tissue evidence="4">Leaf</tissue>
    </source>
</reference>
<evidence type="ECO:0000313" key="4">
    <source>
        <dbReference type="EMBL" id="KAF3519583.1"/>
    </source>
</evidence>
<name>A0A8S9KF25_BRACR</name>
<keyword evidence="2" id="KW-0732">Signal</keyword>
<evidence type="ECO:0000313" key="5">
    <source>
        <dbReference type="Proteomes" id="UP000266723"/>
    </source>
</evidence>
<keyword evidence="1" id="KW-0813">Transport</keyword>
<accession>A0A8S9KF25</accession>
<dbReference type="GO" id="GO:0016020">
    <property type="term" value="C:membrane"/>
    <property type="evidence" value="ECO:0007669"/>
    <property type="project" value="UniProtKB-SubCell"/>
</dbReference>
<evidence type="ECO:0000313" key="3">
    <source>
        <dbReference type="EMBL" id="KAF2592088.1"/>
    </source>
</evidence>
<evidence type="ECO:0000256" key="2">
    <source>
        <dbReference type="SAM" id="SignalP"/>
    </source>
</evidence>
<dbReference type="Proteomes" id="UP000266723">
    <property type="component" value="Unassembled WGS sequence"/>
</dbReference>
<organism evidence="3">
    <name type="scientific">Brassica cretica</name>
    <name type="common">Mustard</name>
    <dbReference type="NCBI Taxonomy" id="69181"/>
    <lineage>
        <taxon>Eukaryota</taxon>
        <taxon>Viridiplantae</taxon>
        <taxon>Streptophyta</taxon>
        <taxon>Embryophyta</taxon>
        <taxon>Tracheophyta</taxon>
        <taxon>Spermatophyta</taxon>
        <taxon>Magnoliopsida</taxon>
        <taxon>eudicotyledons</taxon>
        <taxon>Gunneridae</taxon>
        <taxon>Pentapetalae</taxon>
        <taxon>rosids</taxon>
        <taxon>malvids</taxon>
        <taxon>Brassicales</taxon>
        <taxon>Brassicaceae</taxon>
        <taxon>Brassiceae</taxon>
        <taxon>Brassica</taxon>
    </lineage>
</organism>
<dbReference type="PANTHER" id="PTHR45651">
    <property type="entry name" value="CYCLIC NUCLEOTIDE-GATED ION CHANNEL 15-RELATED-RELATED"/>
    <property type="match status" value="1"/>
</dbReference>
<dbReference type="GO" id="GO:0034220">
    <property type="term" value="P:monoatomic ion transmembrane transport"/>
    <property type="evidence" value="ECO:0007669"/>
    <property type="project" value="UniProtKB-KW"/>
</dbReference>
<keyword evidence="1" id="KW-0406">Ion transport</keyword>
<dbReference type="EMBL" id="QGKY02000164">
    <property type="protein sequence ID" value="KAF2592088.1"/>
    <property type="molecule type" value="Genomic_DNA"/>
</dbReference>
<reference evidence="4 5" key="3">
    <citation type="journal article" date="2020" name="BMC Genomics">
        <title>Intraspecific diversification of the crop wild relative Brassica cretica Lam. using demographic model selection.</title>
        <authorList>
            <person name="Kioukis A."/>
            <person name="Michalopoulou V.A."/>
            <person name="Briers L."/>
            <person name="Pirintsos S."/>
            <person name="Studholme D.J."/>
            <person name="Pavlidis P."/>
            <person name="Sarris P.F."/>
        </authorList>
    </citation>
    <scope>NUCLEOTIDE SEQUENCE [LARGE SCALE GENOMIC DNA]</scope>
    <source>
        <strain evidence="5">cv. PFS-1207/04</strain>
        <strain evidence="4">PFS-1207/04</strain>
    </source>
</reference>
<feature type="signal peptide" evidence="2">
    <location>
        <begin position="1"/>
        <end position="18"/>
    </location>
</feature>
<gene>
    <name evidence="4" type="ORF">DY000_02061680</name>
    <name evidence="3" type="ORF">F2Q70_00044063</name>
</gene>
<keyword evidence="5" id="KW-1185">Reference proteome</keyword>
<comment type="caution">
    <text evidence="3">The sequence shown here is derived from an EMBL/GenBank/DDBJ whole genome shotgun (WGS) entry which is preliminary data.</text>
</comment>
<protein>
    <submittedName>
        <fullName evidence="3">Uncharacterized protein</fullName>
    </submittedName>
</protein>